<dbReference type="InterPro" id="IPR002934">
    <property type="entry name" value="Polymerase_NTP_transf_dom"/>
</dbReference>
<evidence type="ECO:0000313" key="2">
    <source>
        <dbReference type="EMBL" id="MCC2126954.1"/>
    </source>
</evidence>
<dbReference type="Pfam" id="PF01909">
    <property type="entry name" value="NTP_transf_2"/>
    <property type="match status" value="1"/>
</dbReference>
<name>A0AAE3A7R2_9FIRM</name>
<dbReference type="RefSeq" id="WP_308459751.1">
    <property type="nucleotide sequence ID" value="NZ_JAJEPS010000013.1"/>
</dbReference>
<accession>A0AAE3A7R2</accession>
<dbReference type="GO" id="GO:0016779">
    <property type="term" value="F:nucleotidyltransferase activity"/>
    <property type="evidence" value="ECO:0007669"/>
    <property type="project" value="InterPro"/>
</dbReference>
<keyword evidence="3" id="KW-1185">Reference proteome</keyword>
<evidence type="ECO:0000259" key="1">
    <source>
        <dbReference type="Pfam" id="PF01909"/>
    </source>
</evidence>
<dbReference type="PANTHER" id="PTHR33933">
    <property type="entry name" value="NUCLEOTIDYLTRANSFERASE"/>
    <property type="match status" value="1"/>
</dbReference>
<dbReference type="CDD" id="cd05403">
    <property type="entry name" value="NT_KNTase_like"/>
    <property type="match status" value="1"/>
</dbReference>
<gene>
    <name evidence="2" type="ORF">LKD36_12330</name>
</gene>
<dbReference type="InterPro" id="IPR052548">
    <property type="entry name" value="Type_VII_TA_antitoxin"/>
</dbReference>
<dbReference type="PANTHER" id="PTHR33933:SF1">
    <property type="entry name" value="PROTEIN ADENYLYLTRANSFERASE MNTA-RELATED"/>
    <property type="match status" value="1"/>
</dbReference>
<comment type="caution">
    <text evidence="2">The sequence shown here is derived from an EMBL/GenBank/DDBJ whole genome shotgun (WGS) entry which is preliminary data.</text>
</comment>
<dbReference type="AlphaFoldDB" id="A0AAE3A7R2"/>
<protein>
    <submittedName>
        <fullName evidence="2">Nucleotidyltransferase domain-containing protein</fullName>
    </submittedName>
</protein>
<dbReference type="EMBL" id="JAJEPS010000013">
    <property type="protein sequence ID" value="MCC2126954.1"/>
    <property type="molecule type" value="Genomic_DNA"/>
</dbReference>
<proteinExistence type="predicted"/>
<evidence type="ECO:0000313" key="3">
    <source>
        <dbReference type="Proteomes" id="UP001198220"/>
    </source>
</evidence>
<sequence length="109" mass="12611">MSKRIEDLLKLYRAEVENVTESKVKKVILYGSYARGDFRPDSDIDVMILVDTDRAGVSPLEKKICDVTYDFNDEHGTDIMPVVQSNAHFDYWKKADMFYRNVEKDGVVI</sequence>
<organism evidence="2 3">
    <name type="scientific">Hominiventricola filiformis</name>
    <dbReference type="NCBI Taxonomy" id="2885352"/>
    <lineage>
        <taxon>Bacteria</taxon>
        <taxon>Bacillati</taxon>
        <taxon>Bacillota</taxon>
        <taxon>Clostridia</taxon>
        <taxon>Lachnospirales</taxon>
        <taxon>Lachnospiraceae</taxon>
        <taxon>Hominiventricola</taxon>
    </lineage>
</organism>
<dbReference type="Gene3D" id="3.30.460.10">
    <property type="entry name" value="Beta Polymerase, domain 2"/>
    <property type="match status" value="1"/>
</dbReference>
<reference evidence="2 3" key="1">
    <citation type="submission" date="2021-10" db="EMBL/GenBank/DDBJ databases">
        <title>Anaerobic single-cell dispensing facilitates the cultivation of human gut bacteria.</title>
        <authorList>
            <person name="Afrizal A."/>
        </authorList>
    </citation>
    <scope>NUCLEOTIDE SEQUENCE [LARGE SCALE GENOMIC DNA]</scope>
    <source>
        <strain evidence="2 3">CLA-AA-H276</strain>
    </source>
</reference>
<dbReference type="InterPro" id="IPR043519">
    <property type="entry name" value="NT_sf"/>
</dbReference>
<dbReference type="Proteomes" id="UP001198220">
    <property type="component" value="Unassembled WGS sequence"/>
</dbReference>
<feature type="domain" description="Polymerase nucleotidyl transferase" evidence="1">
    <location>
        <begin position="20"/>
        <end position="58"/>
    </location>
</feature>
<dbReference type="SUPFAM" id="SSF81301">
    <property type="entry name" value="Nucleotidyltransferase"/>
    <property type="match status" value="1"/>
</dbReference>